<comment type="similarity">
    <text evidence="1 6 7">Belongs to the universal ribosomal protein uL16 family.</text>
</comment>
<protein>
    <recommendedName>
        <fullName evidence="5 6">Large ribosomal subunit protein uL16</fullName>
    </recommendedName>
</protein>
<keyword evidence="6 8" id="KW-0699">rRNA-binding</keyword>
<dbReference type="PROSITE" id="PS00586">
    <property type="entry name" value="RIBOSOMAL_L16_1"/>
    <property type="match status" value="1"/>
</dbReference>
<dbReference type="AlphaFoldDB" id="A0A317JQX7"/>
<dbReference type="PANTHER" id="PTHR12220">
    <property type="entry name" value="50S/60S RIBOSOMAL PROTEIN L16"/>
    <property type="match status" value="1"/>
</dbReference>
<dbReference type="CDD" id="cd01433">
    <property type="entry name" value="Ribosomal_L16_L10e"/>
    <property type="match status" value="1"/>
</dbReference>
<dbReference type="InterPro" id="IPR016180">
    <property type="entry name" value="Ribosomal_uL16_dom"/>
</dbReference>
<comment type="caution">
    <text evidence="9">The sequence shown here is derived from an EMBL/GenBank/DDBJ whole genome shotgun (WGS) entry which is preliminary data.</text>
</comment>
<dbReference type="GO" id="GO:0022625">
    <property type="term" value="C:cytosolic large ribosomal subunit"/>
    <property type="evidence" value="ECO:0007669"/>
    <property type="project" value="TreeGrafter"/>
</dbReference>
<dbReference type="FunFam" id="3.90.1170.10:FF:000001">
    <property type="entry name" value="50S ribosomal protein L16"/>
    <property type="match status" value="1"/>
</dbReference>
<keyword evidence="2 6" id="KW-0820">tRNA-binding</keyword>
<dbReference type="InterPro" id="IPR036920">
    <property type="entry name" value="Ribosomal_uL16_sf"/>
</dbReference>
<dbReference type="PANTHER" id="PTHR12220:SF13">
    <property type="entry name" value="LARGE RIBOSOMAL SUBUNIT PROTEIN UL16M"/>
    <property type="match status" value="1"/>
</dbReference>
<dbReference type="SUPFAM" id="SSF54686">
    <property type="entry name" value="Ribosomal protein L16p/L10e"/>
    <property type="match status" value="1"/>
</dbReference>
<dbReference type="HAMAP" id="MF_01342">
    <property type="entry name" value="Ribosomal_uL16"/>
    <property type="match status" value="1"/>
</dbReference>
<evidence type="ECO:0000256" key="7">
    <source>
        <dbReference type="RuleBase" id="RU004413"/>
    </source>
</evidence>
<evidence type="ECO:0000256" key="8">
    <source>
        <dbReference type="RuleBase" id="RU004414"/>
    </source>
</evidence>
<dbReference type="PRINTS" id="PR00060">
    <property type="entry name" value="RIBOSOMALL16"/>
</dbReference>
<organism evidence="9 10">
    <name type="scientific">Candidatus Cerribacteria bacterium 'Amazon FNV 2010 28 9'</name>
    <dbReference type="NCBI Taxonomy" id="2081795"/>
    <lineage>
        <taxon>Bacteria</taxon>
        <taxon>Candidatus Cerribacteria</taxon>
    </lineage>
</organism>
<dbReference type="InterPro" id="IPR047873">
    <property type="entry name" value="Ribosomal_uL16"/>
</dbReference>
<dbReference type="Proteomes" id="UP000246104">
    <property type="component" value="Unassembled WGS sequence"/>
</dbReference>
<evidence type="ECO:0000256" key="2">
    <source>
        <dbReference type="ARBA" id="ARBA00022555"/>
    </source>
</evidence>
<keyword evidence="4 6" id="KW-0687">Ribonucleoprotein</keyword>
<evidence type="ECO:0000256" key="5">
    <source>
        <dbReference type="ARBA" id="ARBA00035198"/>
    </source>
</evidence>
<dbReference type="GO" id="GO:0000049">
    <property type="term" value="F:tRNA binding"/>
    <property type="evidence" value="ECO:0007669"/>
    <property type="project" value="UniProtKB-KW"/>
</dbReference>
<comment type="subunit">
    <text evidence="6 8">Part of the 50S ribosomal subunit.</text>
</comment>
<dbReference type="Gene3D" id="3.90.1170.10">
    <property type="entry name" value="Ribosomal protein L10e/L16"/>
    <property type="match status" value="1"/>
</dbReference>
<dbReference type="GO" id="GO:0003735">
    <property type="term" value="F:structural constituent of ribosome"/>
    <property type="evidence" value="ECO:0007669"/>
    <property type="project" value="InterPro"/>
</dbReference>
<dbReference type="InterPro" id="IPR020798">
    <property type="entry name" value="Ribosomal_uL16_CS"/>
</dbReference>
<name>A0A317JQX7_9BACT</name>
<reference evidence="9 10" key="1">
    <citation type="submission" date="2018-02" db="EMBL/GenBank/DDBJ databases">
        <title>Genomic Reconstructions from Amazon Rainforest and Pasture Soil Reveal Novel Insights into the Physiology of Candidate Phyla in Tropical Sites.</title>
        <authorList>
            <person name="Kroeger M.E."/>
            <person name="Delmont T."/>
            <person name="Eren A.M."/>
            <person name="Guo J."/>
            <person name="Meyer K.M."/>
            <person name="Khan K."/>
            <person name="Rodrigues J.L.M."/>
            <person name="Bohannan B.J.M."/>
            <person name="Tringe S."/>
            <person name="Borges C.D."/>
            <person name="Tiedje J."/>
            <person name="Tsai S.M."/>
            <person name="Nusslein K."/>
        </authorList>
    </citation>
    <scope>NUCLEOTIDE SEQUENCE [LARGE SCALE GENOMIC DNA]</scope>
    <source>
        <strain evidence="9">Amazon FNV 2010 28 9</strain>
    </source>
</reference>
<gene>
    <name evidence="6" type="primary">rplP</name>
    <name evidence="9" type="ORF">C5B42_04015</name>
</gene>
<comment type="function">
    <text evidence="6 8">Binds 23S rRNA and is also seen to make contacts with the A and possibly P site tRNAs.</text>
</comment>
<evidence type="ECO:0000313" key="10">
    <source>
        <dbReference type="Proteomes" id="UP000246104"/>
    </source>
</evidence>
<dbReference type="Pfam" id="PF00252">
    <property type="entry name" value="Ribosomal_L16"/>
    <property type="match status" value="1"/>
</dbReference>
<sequence>MLQPKKMKYRKMFKGKRAGLSLRANSLDFGEFGLKAVECGWFTSRQIEAARRTITHHTKRAGKMWIRIFPDKPTTQKAAGVKMGGGKGDIKEYVAVVRPGRVLFEIGGVSEEMAREAFRKAAYKIPMKTVFVTKE</sequence>
<evidence type="ECO:0000313" key="9">
    <source>
        <dbReference type="EMBL" id="PWU23123.1"/>
    </source>
</evidence>
<evidence type="ECO:0000256" key="6">
    <source>
        <dbReference type="HAMAP-Rule" id="MF_01342"/>
    </source>
</evidence>
<keyword evidence="3 6" id="KW-0689">Ribosomal protein</keyword>
<proteinExistence type="inferred from homology"/>
<dbReference type="NCBIfam" id="TIGR01164">
    <property type="entry name" value="rplP_bact"/>
    <property type="match status" value="1"/>
</dbReference>
<evidence type="ECO:0000256" key="4">
    <source>
        <dbReference type="ARBA" id="ARBA00023274"/>
    </source>
</evidence>
<evidence type="ECO:0000256" key="3">
    <source>
        <dbReference type="ARBA" id="ARBA00022980"/>
    </source>
</evidence>
<dbReference type="InterPro" id="IPR000114">
    <property type="entry name" value="Ribosomal_uL16_bact-type"/>
</dbReference>
<evidence type="ECO:0000256" key="1">
    <source>
        <dbReference type="ARBA" id="ARBA00008931"/>
    </source>
</evidence>
<accession>A0A317JQX7</accession>
<dbReference type="GO" id="GO:0006412">
    <property type="term" value="P:translation"/>
    <property type="evidence" value="ECO:0007669"/>
    <property type="project" value="UniProtKB-UniRule"/>
</dbReference>
<dbReference type="EMBL" id="PSRQ01000045">
    <property type="protein sequence ID" value="PWU23123.1"/>
    <property type="molecule type" value="Genomic_DNA"/>
</dbReference>
<dbReference type="GO" id="GO:0019843">
    <property type="term" value="F:rRNA binding"/>
    <property type="evidence" value="ECO:0007669"/>
    <property type="project" value="UniProtKB-UniRule"/>
</dbReference>
<keyword evidence="6 8" id="KW-0694">RNA-binding</keyword>